<reference evidence="1 2" key="1">
    <citation type="journal article" date="2019" name="Sci. Rep.">
        <title>Orb-weaving spider Araneus ventricosus genome elucidates the spidroin gene catalogue.</title>
        <authorList>
            <person name="Kono N."/>
            <person name="Nakamura H."/>
            <person name="Ohtoshi R."/>
            <person name="Moran D.A.P."/>
            <person name="Shinohara A."/>
            <person name="Yoshida Y."/>
            <person name="Fujiwara M."/>
            <person name="Mori M."/>
            <person name="Tomita M."/>
            <person name="Arakawa K."/>
        </authorList>
    </citation>
    <scope>NUCLEOTIDE SEQUENCE [LARGE SCALE GENOMIC DNA]</scope>
</reference>
<proteinExistence type="predicted"/>
<gene>
    <name evidence="1" type="ORF">AVEN_24151_1</name>
</gene>
<comment type="caution">
    <text evidence="1">The sequence shown here is derived from an EMBL/GenBank/DDBJ whole genome shotgun (WGS) entry which is preliminary data.</text>
</comment>
<dbReference type="Proteomes" id="UP000499080">
    <property type="component" value="Unassembled WGS sequence"/>
</dbReference>
<protein>
    <submittedName>
        <fullName evidence="1">Uncharacterized protein</fullName>
    </submittedName>
</protein>
<sequence>MPRFWLWMEIIRQNRQITTREIAVELVRISKGPCITYCFVHSGCPRLPGRIEDMRVGTGSTITQEFYSKATSTVLLRWVYQCQFNDYL</sequence>
<dbReference type="AlphaFoldDB" id="A0A4Y2KF30"/>
<evidence type="ECO:0000313" key="1">
    <source>
        <dbReference type="EMBL" id="GBN01334.1"/>
    </source>
</evidence>
<dbReference type="EMBL" id="BGPR01004607">
    <property type="protein sequence ID" value="GBN01334.1"/>
    <property type="molecule type" value="Genomic_DNA"/>
</dbReference>
<keyword evidence="2" id="KW-1185">Reference proteome</keyword>
<evidence type="ECO:0000313" key="2">
    <source>
        <dbReference type="Proteomes" id="UP000499080"/>
    </source>
</evidence>
<organism evidence="1 2">
    <name type="scientific">Araneus ventricosus</name>
    <name type="common">Orbweaver spider</name>
    <name type="synonym">Epeira ventricosa</name>
    <dbReference type="NCBI Taxonomy" id="182803"/>
    <lineage>
        <taxon>Eukaryota</taxon>
        <taxon>Metazoa</taxon>
        <taxon>Ecdysozoa</taxon>
        <taxon>Arthropoda</taxon>
        <taxon>Chelicerata</taxon>
        <taxon>Arachnida</taxon>
        <taxon>Araneae</taxon>
        <taxon>Araneomorphae</taxon>
        <taxon>Entelegynae</taxon>
        <taxon>Araneoidea</taxon>
        <taxon>Araneidae</taxon>
        <taxon>Araneus</taxon>
    </lineage>
</organism>
<accession>A0A4Y2KF30</accession>
<name>A0A4Y2KF30_ARAVE</name>